<comment type="similarity">
    <text evidence="1">Belongs to the short-chain dehydrogenases/reductases (SDR) family.</text>
</comment>
<comment type="caution">
    <text evidence="5">The sequence shown here is derived from an EMBL/GenBank/DDBJ whole genome shotgun (WGS) entry which is preliminary data.</text>
</comment>
<protein>
    <recommendedName>
        <fullName evidence="7">L-xylulose reductase</fullName>
    </recommendedName>
</protein>
<dbReference type="PANTHER" id="PTHR44252:SF3">
    <property type="entry name" value="D-ERYTHRULOSE REDUCTASE-RELATED"/>
    <property type="match status" value="1"/>
</dbReference>
<name>A0AAV8WBA3_9CUCU</name>
<dbReference type="InterPro" id="IPR051737">
    <property type="entry name" value="L-xylulose/Carbonyl_redctase"/>
</dbReference>
<dbReference type="Gene3D" id="3.40.50.720">
    <property type="entry name" value="NAD(P)-binding Rossmann-like Domain"/>
    <property type="match status" value="1"/>
</dbReference>
<dbReference type="GO" id="GO:0006006">
    <property type="term" value="P:glucose metabolic process"/>
    <property type="evidence" value="ECO:0007669"/>
    <property type="project" value="TreeGrafter"/>
</dbReference>
<dbReference type="GO" id="GO:0004090">
    <property type="term" value="F:carbonyl reductase (NADPH) activity"/>
    <property type="evidence" value="ECO:0007669"/>
    <property type="project" value="TreeGrafter"/>
</dbReference>
<proteinExistence type="inferred from homology"/>
<dbReference type="GO" id="GO:0050038">
    <property type="term" value="F:L-xylulose reductase (NADPH) activity"/>
    <property type="evidence" value="ECO:0007669"/>
    <property type="project" value="TreeGrafter"/>
</dbReference>
<dbReference type="InterPro" id="IPR036291">
    <property type="entry name" value="NAD(P)-bd_dom_sf"/>
</dbReference>
<evidence type="ECO:0000256" key="3">
    <source>
        <dbReference type="ARBA" id="ARBA00022857"/>
    </source>
</evidence>
<dbReference type="PANTHER" id="PTHR44252">
    <property type="entry name" value="D-ERYTHRULOSE REDUCTASE"/>
    <property type="match status" value="1"/>
</dbReference>
<dbReference type="PRINTS" id="PR00080">
    <property type="entry name" value="SDRFAMILY"/>
</dbReference>
<dbReference type="Proteomes" id="UP001159042">
    <property type="component" value="Unassembled WGS sequence"/>
</dbReference>
<keyword evidence="4" id="KW-0560">Oxidoreductase</keyword>
<comment type="subunit">
    <text evidence="2">Homotetramer.</text>
</comment>
<evidence type="ECO:0000256" key="2">
    <source>
        <dbReference type="ARBA" id="ARBA00011881"/>
    </source>
</evidence>
<dbReference type="FunFam" id="3.40.50.720:FF:000214">
    <property type="entry name" value="L-xylulose reductase"/>
    <property type="match status" value="1"/>
</dbReference>
<dbReference type="PRINTS" id="PR00081">
    <property type="entry name" value="GDHRDH"/>
</dbReference>
<keyword evidence="6" id="KW-1185">Reference proteome</keyword>
<dbReference type="GO" id="GO:0005997">
    <property type="term" value="P:xylulose metabolic process"/>
    <property type="evidence" value="ECO:0007669"/>
    <property type="project" value="TreeGrafter"/>
</dbReference>
<evidence type="ECO:0000313" key="5">
    <source>
        <dbReference type="EMBL" id="KAJ8923051.1"/>
    </source>
</evidence>
<dbReference type="SUPFAM" id="SSF51735">
    <property type="entry name" value="NAD(P)-binding Rossmann-fold domains"/>
    <property type="match status" value="1"/>
</dbReference>
<dbReference type="AlphaFoldDB" id="A0AAV8WBA3"/>
<evidence type="ECO:0000313" key="6">
    <source>
        <dbReference type="Proteomes" id="UP001159042"/>
    </source>
</evidence>
<organism evidence="5 6">
    <name type="scientific">Exocentrus adspersus</name>
    <dbReference type="NCBI Taxonomy" id="1586481"/>
    <lineage>
        <taxon>Eukaryota</taxon>
        <taxon>Metazoa</taxon>
        <taxon>Ecdysozoa</taxon>
        <taxon>Arthropoda</taxon>
        <taxon>Hexapoda</taxon>
        <taxon>Insecta</taxon>
        <taxon>Pterygota</taxon>
        <taxon>Neoptera</taxon>
        <taxon>Endopterygota</taxon>
        <taxon>Coleoptera</taxon>
        <taxon>Polyphaga</taxon>
        <taxon>Cucujiformia</taxon>
        <taxon>Chrysomeloidea</taxon>
        <taxon>Cerambycidae</taxon>
        <taxon>Lamiinae</taxon>
        <taxon>Acanthocinini</taxon>
        <taxon>Exocentrus</taxon>
    </lineage>
</organism>
<dbReference type="Pfam" id="PF13561">
    <property type="entry name" value="adh_short_C2"/>
    <property type="match status" value="1"/>
</dbReference>
<evidence type="ECO:0000256" key="1">
    <source>
        <dbReference type="ARBA" id="ARBA00006484"/>
    </source>
</evidence>
<evidence type="ECO:0008006" key="7">
    <source>
        <dbReference type="Google" id="ProtNLM"/>
    </source>
</evidence>
<keyword evidence="3" id="KW-0521">NADP</keyword>
<dbReference type="InterPro" id="IPR002347">
    <property type="entry name" value="SDR_fam"/>
</dbReference>
<gene>
    <name evidence="5" type="ORF">NQ315_001600</name>
</gene>
<dbReference type="EMBL" id="JANEYG010000005">
    <property type="protein sequence ID" value="KAJ8923051.1"/>
    <property type="molecule type" value="Genomic_DNA"/>
</dbReference>
<sequence length="263" mass="27960">MDFSFQGKRALVTGASRGKDTITATLSLSLTSTLFSGIGRAIAVQLAQLGAEVVSVGRSESHLVSLKNENPSITVVKLDICDWNRTKQALSDIGPVDFLVNNAGEGFIKALEDVEEEDVDRIFDLNVKALINVTQIVVGDLLRRGAPGSIVNVSSQAGLVGLHQHTVYCASKGAVDAFTRACALELGPGNIRVNSVNPTVVMTKMGKKWWSEPSRGGPMLARIPLGRFCEVQEVVDAVLFLLSDRAGMITGTCLALDGGFTTT</sequence>
<evidence type="ECO:0000256" key="4">
    <source>
        <dbReference type="ARBA" id="ARBA00023002"/>
    </source>
</evidence>
<accession>A0AAV8WBA3</accession>
<reference evidence="5 6" key="1">
    <citation type="journal article" date="2023" name="Insect Mol. Biol.">
        <title>Genome sequencing provides insights into the evolution of gene families encoding plant cell wall-degrading enzymes in longhorned beetles.</title>
        <authorList>
            <person name="Shin N.R."/>
            <person name="Okamura Y."/>
            <person name="Kirsch R."/>
            <person name="Pauchet Y."/>
        </authorList>
    </citation>
    <scope>NUCLEOTIDE SEQUENCE [LARGE SCALE GENOMIC DNA]</scope>
    <source>
        <strain evidence="5">EAD_L_NR</strain>
    </source>
</reference>